<proteinExistence type="predicted"/>
<sequence length="68" mass="7997">MGSPIMDRDGIERVCIVCEQPKREGIQIYDQFLCFDCERKIVQTDATDPKYSFYVKQLRKIISSKIYS</sequence>
<reference evidence="2" key="1">
    <citation type="submission" date="2016-05" db="EMBL/GenBank/DDBJ databases">
        <authorList>
            <person name="Wang W."/>
            <person name="Zhu L."/>
        </authorList>
    </citation>
    <scope>NUCLEOTIDE SEQUENCE [LARGE SCALE GENOMIC DNA]</scope>
    <source>
        <strain evidence="2">W-2</strain>
    </source>
</reference>
<dbReference type="InterPro" id="IPR019700">
    <property type="entry name" value="Sigma-G_inhibitor_Gin"/>
</dbReference>
<dbReference type="OrthoDB" id="2886653at2"/>
<organism evidence="1 2">
    <name type="scientific">Parageobacillus thermoglucosidasius</name>
    <name type="common">Geobacillus thermoglucosidasius</name>
    <dbReference type="NCBI Taxonomy" id="1426"/>
    <lineage>
        <taxon>Bacteria</taxon>
        <taxon>Bacillati</taxon>
        <taxon>Bacillota</taxon>
        <taxon>Bacilli</taxon>
        <taxon>Bacillales</taxon>
        <taxon>Anoxybacillaceae</taxon>
        <taxon>Parageobacillus</taxon>
    </lineage>
</organism>
<name>A0A1B7KUR4_PARTM</name>
<comment type="caution">
    <text evidence="1">The sequence shown here is derived from an EMBL/GenBank/DDBJ whole genome shotgun (WGS) entry which is preliminary data.</text>
</comment>
<evidence type="ECO:0000313" key="2">
    <source>
        <dbReference type="Proteomes" id="UP000078290"/>
    </source>
</evidence>
<dbReference type="AlphaFoldDB" id="A0A1B7KUR4"/>
<dbReference type="Proteomes" id="UP000078290">
    <property type="component" value="Unassembled WGS sequence"/>
</dbReference>
<evidence type="ECO:0000313" key="1">
    <source>
        <dbReference type="EMBL" id="OAT73822.1"/>
    </source>
</evidence>
<accession>A0A1B7KUR4</accession>
<dbReference type="Pfam" id="PF10764">
    <property type="entry name" value="Gin"/>
    <property type="match status" value="1"/>
</dbReference>
<dbReference type="EMBL" id="LXMA01000007">
    <property type="protein sequence ID" value="OAT73822.1"/>
    <property type="molecule type" value="Genomic_DNA"/>
</dbReference>
<gene>
    <name evidence="1" type="ORF">A7K69_17880</name>
</gene>
<protein>
    <submittedName>
        <fullName evidence="1">Sigma factor G inhibitor Gin</fullName>
    </submittedName>
</protein>